<proteinExistence type="predicted"/>
<evidence type="ECO:0000256" key="1">
    <source>
        <dbReference type="SAM" id="SignalP"/>
    </source>
</evidence>
<dbReference type="Proteomes" id="UP000034037">
    <property type="component" value="Chromosome"/>
</dbReference>
<sequence>MQNLTRKFVTFAVAGALLLPTAAVANAQSSFGFGSFDTGSSTADLPTTTRLEKGFERLGEAYGQKLNQTEEDKATELLQQALNNELPIIEG</sequence>
<keyword evidence="1" id="KW-0732">Signal</keyword>
<dbReference type="EMBL" id="CP011309">
    <property type="protein sequence ID" value="AKF26406.1"/>
    <property type="molecule type" value="Genomic_DNA"/>
</dbReference>
<accession>A0A0F6Z4W0</accession>
<dbReference type="RefSeq" id="WP_003863225.1">
    <property type="nucleotide sequence ID" value="NZ_CP011309.1"/>
</dbReference>
<protein>
    <submittedName>
        <fullName evidence="2">Uncharacterized protein</fullName>
    </submittedName>
</protein>
<dbReference type="PATRIC" id="fig|92706.3.peg.409"/>
<gene>
    <name evidence="2" type="ORF">YH66_01965</name>
</gene>
<name>A0A0F6Z4W0_9CORY</name>
<dbReference type="HOGENOM" id="CLU_2421180_0_0_11"/>
<evidence type="ECO:0000313" key="3">
    <source>
        <dbReference type="Proteomes" id="UP000034037"/>
    </source>
</evidence>
<dbReference type="AlphaFoldDB" id="A0A0F6Z4W0"/>
<feature type="signal peptide" evidence="1">
    <location>
        <begin position="1"/>
        <end position="27"/>
    </location>
</feature>
<reference evidence="2 3" key="1">
    <citation type="submission" date="2015-04" db="EMBL/GenBank/DDBJ databases">
        <title>Complete Genome Sequence of Brevibacterium flavum ATCC 15168.</title>
        <authorList>
            <person name="Ahn J."/>
            <person name="Park G."/>
            <person name="Jeon W."/>
            <person name="Jang Y."/>
            <person name="Jang M."/>
            <person name="Lee H."/>
            <person name="Lee H."/>
        </authorList>
    </citation>
    <scope>NUCLEOTIDE SEQUENCE [LARGE SCALE GENOMIC DNA]</scope>
    <source>
        <strain evidence="2 3">ATCC 15168</strain>
    </source>
</reference>
<keyword evidence="3" id="KW-1185">Reference proteome</keyword>
<organism evidence="2 3">
    <name type="scientific">[Brevibacterium] flavum</name>
    <dbReference type="NCBI Taxonomy" id="92706"/>
    <lineage>
        <taxon>Bacteria</taxon>
        <taxon>Bacillati</taxon>
        <taxon>Actinomycetota</taxon>
        <taxon>Actinomycetes</taxon>
        <taxon>Mycobacteriales</taxon>
        <taxon>Corynebacteriaceae</taxon>
        <taxon>Corynebacterium</taxon>
    </lineage>
</organism>
<evidence type="ECO:0000313" key="2">
    <source>
        <dbReference type="EMBL" id="AKF26406.1"/>
    </source>
</evidence>
<feature type="chain" id="PRO_5002512751" evidence="1">
    <location>
        <begin position="28"/>
        <end position="91"/>
    </location>
</feature>